<evidence type="ECO:0000313" key="1">
    <source>
        <dbReference type="EMBL" id="BAX62050.1"/>
    </source>
</evidence>
<organism evidence="1 2">
    <name type="scientific">Burkholderia stabilis</name>
    <dbReference type="NCBI Taxonomy" id="95485"/>
    <lineage>
        <taxon>Bacteria</taxon>
        <taxon>Pseudomonadati</taxon>
        <taxon>Pseudomonadota</taxon>
        <taxon>Betaproteobacteria</taxon>
        <taxon>Burkholderiales</taxon>
        <taxon>Burkholderiaceae</taxon>
        <taxon>Burkholderia</taxon>
        <taxon>Burkholderia cepacia complex</taxon>
    </lineage>
</organism>
<name>A0A1Y1BPZ2_9BURK</name>
<protein>
    <submittedName>
        <fullName evidence="1">Uncharacterized protein</fullName>
    </submittedName>
</protein>
<reference evidence="1 2" key="1">
    <citation type="journal article" date="2017" name="Genome Announc.">
        <title>Complete Genome Sequence of Burkholderia stabilis FERMP-21014.</title>
        <authorList>
            <person name="Konishi K."/>
            <person name="Kumagai T."/>
            <person name="Sakasegawa S."/>
            <person name="Tamura T."/>
        </authorList>
    </citation>
    <scope>NUCLEOTIDE SEQUENCE [LARGE SCALE GENOMIC DNA]</scope>
    <source>
        <strain evidence="1 2">FERMP-21014</strain>
    </source>
</reference>
<sequence>MKEVIETRTVIANDHLFLKMSGAPLFCKFTLAG</sequence>
<evidence type="ECO:0000313" key="2">
    <source>
        <dbReference type="Proteomes" id="UP000218432"/>
    </source>
</evidence>
<dbReference type="Proteomes" id="UP000218432">
    <property type="component" value="Chromosome 2"/>
</dbReference>
<gene>
    <name evidence="1" type="ORF">BSFP_049170</name>
</gene>
<dbReference type="AlphaFoldDB" id="A0A1Y1BPZ2"/>
<proteinExistence type="predicted"/>
<accession>A0A1Y1BPZ2</accession>
<dbReference type="EMBL" id="AP018112">
    <property type="protein sequence ID" value="BAX62050.1"/>
    <property type="molecule type" value="Genomic_DNA"/>
</dbReference>